<evidence type="ECO:0000259" key="7">
    <source>
        <dbReference type="Pfam" id="PF01551"/>
    </source>
</evidence>
<dbReference type="HOGENOM" id="CLU_026846_4_1_4"/>
<proteinExistence type="predicted"/>
<dbReference type="RefSeq" id="WP_011766483.1">
    <property type="nucleotide sequence ID" value="NC_008702.1"/>
</dbReference>
<dbReference type="Pfam" id="PF01551">
    <property type="entry name" value="Peptidase_M23"/>
    <property type="match status" value="1"/>
</dbReference>
<feature type="domain" description="DD-carboxypeptidase/endopeptidase Mpg-like N-terminal" evidence="8">
    <location>
        <begin position="77"/>
        <end position="147"/>
    </location>
</feature>
<dbReference type="PANTHER" id="PTHR21666">
    <property type="entry name" value="PEPTIDASE-RELATED"/>
    <property type="match status" value="1"/>
</dbReference>
<evidence type="ECO:0000256" key="5">
    <source>
        <dbReference type="ARBA" id="ARBA00022833"/>
    </source>
</evidence>
<dbReference type="CDD" id="cd12797">
    <property type="entry name" value="M23_peptidase"/>
    <property type="match status" value="1"/>
</dbReference>
<gene>
    <name evidence="9" type="ordered locus">azo2757</name>
</gene>
<keyword evidence="3" id="KW-0479">Metal-binding</keyword>
<dbReference type="Gene3D" id="2.70.70.10">
    <property type="entry name" value="Glucose Permease (Domain IIA)"/>
    <property type="match status" value="1"/>
</dbReference>
<dbReference type="KEGG" id="azo:azo2757"/>
<evidence type="ECO:0000256" key="1">
    <source>
        <dbReference type="ARBA" id="ARBA00001947"/>
    </source>
</evidence>
<dbReference type="InterPro" id="IPR054512">
    <property type="entry name" value="NMB0315-like_N"/>
</dbReference>
<keyword evidence="6 9" id="KW-0482">Metalloprotease</keyword>
<dbReference type="GO" id="GO:0046872">
    <property type="term" value="F:metal ion binding"/>
    <property type="evidence" value="ECO:0007669"/>
    <property type="project" value="UniProtKB-KW"/>
</dbReference>
<evidence type="ECO:0000256" key="6">
    <source>
        <dbReference type="ARBA" id="ARBA00023049"/>
    </source>
</evidence>
<dbReference type="GO" id="GO:0006508">
    <property type="term" value="P:proteolysis"/>
    <property type="evidence" value="ECO:0007669"/>
    <property type="project" value="UniProtKB-KW"/>
</dbReference>
<keyword evidence="4" id="KW-0378">Hydrolase</keyword>
<evidence type="ECO:0000256" key="3">
    <source>
        <dbReference type="ARBA" id="ARBA00022723"/>
    </source>
</evidence>
<organism evidence="9 10">
    <name type="scientific">Azoarcus sp. (strain BH72)</name>
    <dbReference type="NCBI Taxonomy" id="418699"/>
    <lineage>
        <taxon>Bacteria</taxon>
        <taxon>Pseudomonadati</taxon>
        <taxon>Pseudomonadota</taxon>
        <taxon>Betaproteobacteria</taxon>
        <taxon>Rhodocyclales</taxon>
        <taxon>Zoogloeaceae</taxon>
        <taxon>Azoarcus</taxon>
    </lineage>
</organism>
<dbReference type="AlphaFoldDB" id="A1K968"/>
<evidence type="ECO:0000256" key="4">
    <source>
        <dbReference type="ARBA" id="ARBA00022801"/>
    </source>
</evidence>
<keyword evidence="2" id="KW-0645">Protease</keyword>
<dbReference type="PANTHER" id="PTHR21666:SF288">
    <property type="entry name" value="CELL DIVISION PROTEIN YTFB"/>
    <property type="match status" value="1"/>
</dbReference>
<keyword evidence="5" id="KW-0862">Zinc</keyword>
<dbReference type="Pfam" id="PF22310">
    <property type="entry name" value="NMB0315_dom_I"/>
    <property type="match status" value="1"/>
</dbReference>
<evidence type="ECO:0000256" key="2">
    <source>
        <dbReference type="ARBA" id="ARBA00022670"/>
    </source>
</evidence>
<dbReference type="EMBL" id="AM406670">
    <property type="protein sequence ID" value="CAL95373.1"/>
    <property type="molecule type" value="Genomic_DNA"/>
</dbReference>
<name>A1K968_AZOSB</name>
<reference evidence="9 10" key="1">
    <citation type="journal article" date="2006" name="Nat. Biotechnol.">
        <title>Complete genome of the mutualistic, N2-fixing grass endophyte Azoarcus sp. strain BH72.</title>
        <authorList>
            <person name="Krause A."/>
            <person name="Ramakumar A."/>
            <person name="Bartels D."/>
            <person name="Battistoni F."/>
            <person name="Bekel T."/>
            <person name="Boch J."/>
            <person name="Boehm M."/>
            <person name="Friedrich F."/>
            <person name="Hurek T."/>
            <person name="Krause L."/>
            <person name="Linke B."/>
            <person name="McHardy A.C."/>
            <person name="Sarkar A."/>
            <person name="Schneiker S."/>
            <person name="Syed A.A."/>
            <person name="Thauer R."/>
            <person name="Vorhoelter F.-J."/>
            <person name="Weidner S."/>
            <person name="Puehler A."/>
            <person name="Reinhold-Hurek B."/>
            <person name="Kaiser O."/>
            <person name="Goesmann A."/>
        </authorList>
    </citation>
    <scope>NUCLEOTIDE SEQUENCE [LARGE SCALE GENOMIC DNA]</scope>
    <source>
        <strain evidence="9 10">BH72</strain>
    </source>
</reference>
<protein>
    <submittedName>
        <fullName evidence="9">Metalloprotease</fullName>
    </submittedName>
</protein>
<dbReference type="InterPro" id="IPR016047">
    <property type="entry name" value="M23ase_b-sheet_dom"/>
</dbReference>
<dbReference type="STRING" id="62928.azo2757"/>
<comment type="cofactor">
    <cofactor evidence="1">
        <name>Zn(2+)</name>
        <dbReference type="ChEBI" id="CHEBI:29105"/>
    </cofactor>
</comment>
<evidence type="ECO:0000259" key="8">
    <source>
        <dbReference type="Pfam" id="PF22310"/>
    </source>
</evidence>
<dbReference type="InterPro" id="IPR011055">
    <property type="entry name" value="Dup_hybrid_motif"/>
</dbReference>
<accession>A1K968</accession>
<evidence type="ECO:0000313" key="10">
    <source>
        <dbReference type="Proteomes" id="UP000002588"/>
    </source>
</evidence>
<dbReference type="Proteomes" id="UP000002588">
    <property type="component" value="Chromosome"/>
</dbReference>
<sequence length="442" mass="47832">MLVRKSRILADLPAHLLSRKRSWLVAGVLGSSLLGVVAATAVVPDAPEAIATQAVIERLPKPLASSTAVESDLPFVHDDRVQPGDTVNSIFRRLGIRDDEALAFLLESDDGRNALRQLRAGRSVTATIRSDGVLTSLSLPTGANGDRITLERADEGLRFRTQAAALSTVVEMRSGTIRHSLFATTDAIGLPDSIATKLADLFGTEIDFHTDLRKGDRFGVVYESIYDQGVPVRTGRILAAEFVNQGKRHAVVLYAGASGKEQYYTEDGRSLKQAFLRSPLEFSRVTSGFGRRLHPIHNNWRSHNGVDFGAPTGTPVKATSDGVVEFVGTQRGYGNIIVLRHRGKYDTAYGHLNAFAARLRKGATVEQGDVIGYVGSTGWATGPHLHYEIRVNDVPQDPLKIALPTAEPLSPREVASFKTATAPVLRQLGLLNNNTQMASATQ</sequence>
<feature type="domain" description="M23ase beta-sheet core" evidence="7">
    <location>
        <begin position="302"/>
        <end position="398"/>
    </location>
</feature>
<dbReference type="InterPro" id="IPR050570">
    <property type="entry name" value="Cell_wall_metabolism_enzyme"/>
</dbReference>
<evidence type="ECO:0000313" key="9">
    <source>
        <dbReference type="EMBL" id="CAL95373.1"/>
    </source>
</evidence>
<keyword evidence="10" id="KW-1185">Reference proteome</keyword>
<dbReference type="SUPFAM" id="SSF51261">
    <property type="entry name" value="Duplicated hybrid motif"/>
    <property type="match status" value="1"/>
</dbReference>
<dbReference type="eggNOG" id="COG0739">
    <property type="taxonomic scope" value="Bacteria"/>
</dbReference>
<dbReference type="GO" id="GO:0004222">
    <property type="term" value="F:metalloendopeptidase activity"/>
    <property type="evidence" value="ECO:0007669"/>
    <property type="project" value="TreeGrafter"/>
</dbReference>
<dbReference type="Gene3D" id="3.10.450.350">
    <property type="match status" value="2"/>
</dbReference>